<protein>
    <submittedName>
        <fullName evidence="1">Uncharacterized protein</fullName>
    </submittedName>
</protein>
<keyword evidence="2" id="KW-1185">Reference proteome</keyword>
<evidence type="ECO:0000313" key="2">
    <source>
        <dbReference type="Proteomes" id="UP001060085"/>
    </source>
</evidence>
<gene>
    <name evidence="1" type="ORF">M9H77_01321</name>
</gene>
<reference evidence="2" key="1">
    <citation type="journal article" date="2023" name="Nat. Plants">
        <title>Single-cell RNA sequencing provides a high-resolution roadmap for understanding the multicellular compartmentation of specialized metabolism.</title>
        <authorList>
            <person name="Sun S."/>
            <person name="Shen X."/>
            <person name="Li Y."/>
            <person name="Li Y."/>
            <person name="Wang S."/>
            <person name="Li R."/>
            <person name="Zhang H."/>
            <person name="Shen G."/>
            <person name="Guo B."/>
            <person name="Wei J."/>
            <person name="Xu J."/>
            <person name="St-Pierre B."/>
            <person name="Chen S."/>
            <person name="Sun C."/>
        </authorList>
    </citation>
    <scope>NUCLEOTIDE SEQUENCE [LARGE SCALE GENOMIC DNA]</scope>
</reference>
<organism evidence="1 2">
    <name type="scientific">Catharanthus roseus</name>
    <name type="common">Madagascar periwinkle</name>
    <name type="synonym">Vinca rosea</name>
    <dbReference type="NCBI Taxonomy" id="4058"/>
    <lineage>
        <taxon>Eukaryota</taxon>
        <taxon>Viridiplantae</taxon>
        <taxon>Streptophyta</taxon>
        <taxon>Embryophyta</taxon>
        <taxon>Tracheophyta</taxon>
        <taxon>Spermatophyta</taxon>
        <taxon>Magnoliopsida</taxon>
        <taxon>eudicotyledons</taxon>
        <taxon>Gunneridae</taxon>
        <taxon>Pentapetalae</taxon>
        <taxon>asterids</taxon>
        <taxon>lamiids</taxon>
        <taxon>Gentianales</taxon>
        <taxon>Apocynaceae</taxon>
        <taxon>Rauvolfioideae</taxon>
        <taxon>Vinceae</taxon>
        <taxon>Catharanthinae</taxon>
        <taxon>Catharanthus</taxon>
    </lineage>
</organism>
<evidence type="ECO:0000313" key="1">
    <source>
        <dbReference type="EMBL" id="KAI5680094.1"/>
    </source>
</evidence>
<proteinExistence type="predicted"/>
<accession>A0ACC0C5C8</accession>
<dbReference type="Proteomes" id="UP001060085">
    <property type="component" value="Linkage Group LG01"/>
</dbReference>
<name>A0ACC0C5C8_CATRO</name>
<sequence>MNLLLYASEFLENIKKPKKEMDTPPPLLPVFWTETSESVSRRYQFEPDGQLSMKIVDDSRPFARRMVESFLNKFFPSGYPYSVNEGYLRYTQFRALQHFTSAALSVLSTQSLLFAAGLRPTPAQATAVSWILKDGMQHVGKLICSNLGARMDSEPKRWRILADVLYDFGTGLEVLSPLCPHLFLEMAGLGNFAKGMAVVAARATRLPIYSSFAKEGNLSDLFAKGEAISTLFNVVGLGAGIQLASTICSSMQGKLLVGPVLSVLHIYSVCEEMRAAPVNTLNPQRTAMIVADFVKTGKISSPADLRYKEDLLFPGRVIKDAGSVKVGSALHKVVKPSKLLQLKEIFPEEKFILRPGTRGTDLILEHSATGEDALRGWLVAAYAADIEKSVPESSVNVLQEAYDRMNSVFPPLLSELQSKGWHTDRFLDGTGSRFAF</sequence>
<comment type="caution">
    <text evidence="1">The sequence shown here is derived from an EMBL/GenBank/DDBJ whole genome shotgun (WGS) entry which is preliminary data.</text>
</comment>
<dbReference type="EMBL" id="CM044701">
    <property type="protein sequence ID" value="KAI5680094.1"/>
    <property type="molecule type" value="Genomic_DNA"/>
</dbReference>